<accession>A0A7K3LSA5</accession>
<organism evidence="3 4">
    <name type="scientific">Gordonia desulfuricans</name>
    <dbReference type="NCBI Taxonomy" id="89051"/>
    <lineage>
        <taxon>Bacteria</taxon>
        <taxon>Bacillati</taxon>
        <taxon>Actinomycetota</taxon>
        <taxon>Actinomycetes</taxon>
        <taxon>Mycobacteriales</taxon>
        <taxon>Gordoniaceae</taxon>
        <taxon>Gordonia</taxon>
    </lineage>
</organism>
<evidence type="ECO:0000313" key="4">
    <source>
        <dbReference type="Proteomes" id="UP000466307"/>
    </source>
</evidence>
<proteinExistence type="predicted"/>
<reference evidence="3 4" key="1">
    <citation type="submission" date="2020-01" db="EMBL/GenBank/DDBJ databases">
        <title>Investigation of new actinobacteria for the biodesulphurisation of diesel fuel.</title>
        <authorList>
            <person name="Athi Narayanan S.M."/>
        </authorList>
    </citation>
    <scope>NUCLEOTIDE SEQUENCE [LARGE SCALE GENOMIC DNA]</scope>
    <source>
        <strain evidence="3 4">213E</strain>
    </source>
</reference>
<evidence type="ECO:0000256" key="2">
    <source>
        <dbReference type="SAM" id="Phobius"/>
    </source>
</evidence>
<feature type="transmembrane region" description="Helical" evidence="2">
    <location>
        <begin position="51"/>
        <end position="70"/>
    </location>
</feature>
<dbReference type="Proteomes" id="UP000466307">
    <property type="component" value="Unassembled WGS sequence"/>
</dbReference>
<feature type="transmembrane region" description="Helical" evidence="2">
    <location>
        <begin position="186"/>
        <end position="204"/>
    </location>
</feature>
<feature type="transmembrane region" description="Helical" evidence="2">
    <location>
        <begin position="82"/>
        <end position="102"/>
    </location>
</feature>
<comment type="caution">
    <text evidence="3">The sequence shown here is derived from an EMBL/GenBank/DDBJ whole genome shotgun (WGS) entry which is preliminary data.</text>
</comment>
<sequence>MHTILTLAALISMAVALIGCAEGKRIDVRNLMTMSVMLLGMVDVMALDSRILPTFAWVAVFALAAVSQLFGPDDSGLRYVRVATSAVMAVLCGVMPAALGAGRSAHAATAGSAPVSPGPTGHLRTGHGAHGAHMSADSVATQASTAGVDGFWPAGLAIMVLLVVAYAGFLLWQVRFGRGRRTLRSRIEVGAGVASVGAMTAMLLL</sequence>
<keyword evidence="2" id="KW-0812">Transmembrane</keyword>
<dbReference type="AlphaFoldDB" id="A0A7K3LSA5"/>
<evidence type="ECO:0000256" key="1">
    <source>
        <dbReference type="SAM" id="MobiDB-lite"/>
    </source>
</evidence>
<feature type="transmembrane region" description="Helical" evidence="2">
    <location>
        <begin position="151"/>
        <end position="174"/>
    </location>
</feature>
<feature type="region of interest" description="Disordered" evidence="1">
    <location>
        <begin position="110"/>
        <end position="132"/>
    </location>
</feature>
<keyword evidence="2" id="KW-1133">Transmembrane helix</keyword>
<evidence type="ECO:0008006" key="5">
    <source>
        <dbReference type="Google" id="ProtNLM"/>
    </source>
</evidence>
<keyword evidence="4" id="KW-1185">Reference proteome</keyword>
<dbReference type="RefSeq" id="WP_059038546.1">
    <property type="nucleotide sequence ID" value="NZ_JAADZU010000058.1"/>
</dbReference>
<dbReference type="EMBL" id="JAADZU010000058">
    <property type="protein sequence ID" value="NDK91163.1"/>
    <property type="molecule type" value="Genomic_DNA"/>
</dbReference>
<evidence type="ECO:0000313" key="3">
    <source>
        <dbReference type="EMBL" id="NDK91163.1"/>
    </source>
</evidence>
<protein>
    <recommendedName>
        <fullName evidence="5">DUF5134 domain-containing protein</fullName>
    </recommendedName>
</protein>
<name>A0A7K3LSA5_9ACTN</name>
<keyword evidence="2" id="KW-0472">Membrane</keyword>
<gene>
    <name evidence="3" type="ORF">GYA93_16455</name>
</gene>